<dbReference type="InterPro" id="IPR023230">
    <property type="entry name" value="Glyco_hydro_2_CS"/>
</dbReference>
<evidence type="ECO:0000313" key="7">
    <source>
        <dbReference type="EMBL" id="KAH7014091.1"/>
    </source>
</evidence>
<keyword evidence="8" id="KW-1185">Reference proteome</keyword>
<proteinExistence type="inferred from homology"/>
<dbReference type="InterPro" id="IPR006101">
    <property type="entry name" value="Glyco_hydro_2"/>
</dbReference>
<dbReference type="GO" id="GO:0009341">
    <property type="term" value="C:beta-galactosidase complex"/>
    <property type="evidence" value="ECO:0007669"/>
    <property type="project" value="InterPro"/>
</dbReference>
<dbReference type="OrthoDB" id="408320at2759"/>
<dbReference type="InterPro" id="IPR032312">
    <property type="entry name" value="LacZ_4"/>
</dbReference>
<dbReference type="InterPro" id="IPR013783">
    <property type="entry name" value="Ig-like_fold"/>
</dbReference>
<dbReference type="InterPro" id="IPR006102">
    <property type="entry name" value="Ig-like_GH2"/>
</dbReference>
<dbReference type="GO" id="GO:0005990">
    <property type="term" value="P:lactose catabolic process"/>
    <property type="evidence" value="ECO:0007669"/>
    <property type="project" value="TreeGrafter"/>
</dbReference>
<dbReference type="InterPro" id="IPR011013">
    <property type="entry name" value="Gal_mutarotase_sf_dom"/>
</dbReference>
<evidence type="ECO:0000256" key="2">
    <source>
        <dbReference type="ARBA" id="ARBA00022801"/>
    </source>
</evidence>
<dbReference type="Proteomes" id="UP000756346">
    <property type="component" value="Unassembled WGS sequence"/>
</dbReference>
<dbReference type="SUPFAM" id="SSF51445">
    <property type="entry name" value="(Trans)glycosidases"/>
    <property type="match status" value="1"/>
</dbReference>
<dbReference type="PROSITE" id="PS00719">
    <property type="entry name" value="GLYCOSYL_HYDROL_F2_1"/>
    <property type="match status" value="1"/>
</dbReference>
<name>A0A9P8XT35_9PEZI</name>
<comment type="similarity">
    <text evidence="1 5">Belongs to the glycosyl hydrolase 2 family.</text>
</comment>
<dbReference type="InterPro" id="IPR050347">
    <property type="entry name" value="Bact_Beta-galactosidase"/>
</dbReference>
<dbReference type="GeneID" id="70180453"/>
<keyword evidence="2 5" id="KW-0378">Hydrolase</keyword>
<evidence type="ECO:0000259" key="6">
    <source>
        <dbReference type="SMART" id="SM01038"/>
    </source>
</evidence>
<gene>
    <name evidence="7" type="ORF">B0I36DRAFT_255861</name>
</gene>
<dbReference type="PRINTS" id="PR00132">
    <property type="entry name" value="GLHYDRLASE2"/>
</dbReference>
<accession>A0A9P8XT35</accession>
<evidence type="ECO:0000256" key="4">
    <source>
        <dbReference type="ARBA" id="ARBA00032230"/>
    </source>
</evidence>
<dbReference type="FunFam" id="2.60.40.10:FF:000680">
    <property type="entry name" value="Beta-galactosidase"/>
    <property type="match status" value="1"/>
</dbReference>
<organism evidence="7 8">
    <name type="scientific">Microdochium trichocladiopsis</name>
    <dbReference type="NCBI Taxonomy" id="1682393"/>
    <lineage>
        <taxon>Eukaryota</taxon>
        <taxon>Fungi</taxon>
        <taxon>Dikarya</taxon>
        <taxon>Ascomycota</taxon>
        <taxon>Pezizomycotina</taxon>
        <taxon>Sordariomycetes</taxon>
        <taxon>Xylariomycetidae</taxon>
        <taxon>Xylariales</taxon>
        <taxon>Microdochiaceae</taxon>
        <taxon>Microdochium</taxon>
    </lineage>
</organism>
<dbReference type="InterPro" id="IPR008979">
    <property type="entry name" value="Galactose-bd-like_sf"/>
</dbReference>
<dbReference type="InterPro" id="IPR006103">
    <property type="entry name" value="Glyco_hydro_2_cat"/>
</dbReference>
<dbReference type="Pfam" id="PF16353">
    <property type="entry name" value="LacZ_4"/>
    <property type="match status" value="1"/>
</dbReference>
<dbReference type="Pfam" id="PF00703">
    <property type="entry name" value="Glyco_hydro_2"/>
    <property type="match status" value="1"/>
</dbReference>
<sequence>MAASTTGTPDYANLEVIQRNRLPLRSYWIPSTSLLLNGTWDFHYALSPLEAPNLATKADGLQPDDSWTTINVPGHWQLQGHGRPHYTNTVYPFPSDPPHVPSDNPTGTYRRFFSVPTGWDSSSQLRLRFDGVDSAYHVWLNGKFVGYSQGSRNPAEFDVSTVVKRDSDENELVVQVYQWCEASYIEDQDQWWLSGKHRIFRDVTLLALPQTRVEDFFVKTDLDAQYKDAVLQVELTVEQPSDGAAHELVLTLRNASNQVASSTRQLSATDKATKVSIDVENPHKWTAETPFLYQLEIALTSEGKTTQSITQNVGFRKVEIKDGLITVNGTPLLLRGANRHEHHPRLGRAVPYEFMKQDLLLMKQHNINALRCSHYPSQPRLYDLADELGLWVMDEADLECHGFYDVVMQAANMPRDEDYEGSKDIFFPRAAAFTSDNPAWREAYVDRMRQVVQRDKNHPCVFSWSLGNEAFFGRNHVAMADYAREVDPGRVIHYEGDIKAKAADMFSYMYVPPEKLVKIAETEAVREDGKFDKPVILCEYAHAMGNGPGALDDYQELFRKYPRLQGGFIWEWANHGIWHEKGGFYAYGGDFGDTPNDGTFVMDGLCNSEHKPTPGLTELKKVFQPVKFDASDDGKVFVTNEYAFVGLGHLAGTYAIEAFGDSSKTLEAGEIPIPAVTPGTRAELPIPADLQKYRDHEQEVFLTIRFSLSADTAWAQAGHEIAWFQHKLSAVDYASTAVAASTPSPARLDIQESRTELKIAGQDWSITFDRVRGYLISWTGGEAGTALLEADPKTRAAIFPNFWRAPTDNDKGGEALNDWLKQRVNAVTSQLRSFTFKETQTDGGSGVIVETDTYLAPPVLGWGYNVHSTYAISPEGSLSVKLSLKTSGEGPKYLPRVGLNLRLPKRLDQASWFGLGPGESYPDKKTAQRTGIWSSSVDGLEVPYDVPQDNGNRMETRWVQLVDGAGRAGVKATRRDQSTFSWTGGRLSVEAIESAKHPCDLVREDASLLTLTAQVSGVGSAACGPEVREDLRVKFEDFEFEFLLERIST</sequence>
<dbReference type="Gene3D" id="2.60.40.10">
    <property type="entry name" value="Immunoglobulins"/>
    <property type="match status" value="2"/>
</dbReference>
<dbReference type="PANTHER" id="PTHR46323">
    <property type="entry name" value="BETA-GALACTOSIDASE"/>
    <property type="match status" value="1"/>
</dbReference>
<dbReference type="SUPFAM" id="SSF49303">
    <property type="entry name" value="beta-Galactosidase/glucuronidase domain"/>
    <property type="match status" value="2"/>
</dbReference>
<dbReference type="Pfam" id="PF02837">
    <property type="entry name" value="Glyco_hydro_2_N"/>
    <property type="match status" value="1"/>
</dbReference>
<dbReference type="InterPro" id="IPR036156">
    <property type="entry name" value="Beta-gal/glucu_dom_sf"/>
</dbReference>
<dbReference type="InterPro" id="IPR014718">
    <property type="entry name" value="GH-type_carb-bd"/>
</dbReference>
<dbReference type="FunFam" id="3.20.20.80:FF:000018">
    <property type="entry name" value="Beta-galactosidase"/>
    <property type="match status" value="1"/>
</dbReference>
<dbReference type="Gene3D" id="2.70.98.10">
    <property type="match status" value="1"/>
</dbReference>
<dbReference type="EMBL" id="JAGTJQ010000013">
    <property type="protein sequence ID" value="KAH7014091.1"/>
    <property type="molecule type" value="Genomic_DNA"/>
</dbReference>
<dbReference type="SUPFAM" id="SSF49785">
    <property type="entry name" value="Galactose-binding domain-like"/>
    <property type="match status" value="1"/>
</dbReference>
<dbReference type="InterPro" id="IPR017853">
    <property type="entry name" value="GH"/>
</dbReference>
<dbReference type="SMART" id="SM01038">
    <property type="entry name" value="Bgal_small_N"/>
    <property type="match status" value="1"/>
</dbReference>
<feature type="domain" description="Beta galactosidase small chain/" evidence="6">
    <location>
        <begin position="758"/>
        <end position="1045"/>
    </location>
</feature>
<comment type="caution">
    <text evidence="7">The sequence shown here is derived from an EMBL/GenBank/DDBJ whole genome shotgun (WGS) entry which is preliminary data.</text>
</comment>
<dbReference type="InterPro" id="IPR023232">
    <property type="entry name" value="Glyco_hydro_2_AS"/>
</dbReference>
<dbReference type="InterPro" id="IPR004199">
    <property type="entry name" value="B-gal_small/dom_5"/>
</dbReference>
<dbReference type="PANTHER" id="PTHR46323:SF1">
    <property type="entry name" value="LACTASE"/>
    <property type="match status" value="1"/>
</dbReference>
<evidence type="ECO:0000256" key="1">
    <source>
        <dbReference type="ARBA" id="ARBA00007401"/>
    </source>
</evidence>
<dbReference type="InterPro" id="IPR006104">
    <property type="entry name" value="Glyco_hydro_2_N"/>
</dbReference>
<dbReference type="GO" id="GO:0030246">
    <property type="term" value="F:carbohydrate binding"/>
    <property type="evidence" value="ECO:0007669"/>
    <property type="project" value="InterPro"/>
</dbReference>
<keyword evidence="3 5" id="KW-0326">Glycosidase</keyword>
<dbReference type="PROSITE" id="PS00608">
    <property type="entry name" value="GLYCOSYL_HYDROL_F2_2"/>
    <property type="match status" value="1"/>
</dbReference>
<dbReference type="SUPFAM" id="SSF74650">
    <property type="entry name" value="Galactose mutarotase-like"/>
    <property type="match status" value="1"/>
</dbReference>
<dbReference type="RefSeq" id="XP_046005058.1">
    <property type="nucleotide sequence ID" value="XM_046150907.1"/>
</dbReference>
<dbReference type="Pfam" id="PF02836">
    <property type="entry name" value="Glyco_hydro_2_C"/>
    <property type="match status" value="1"/>
</dbReference>
<dbReference type="Pfam" id="PF02929">
    <property type="entry name" value="Bgal_small_N"/>
    <property type="match status" value="1"/>
</dbReference>
<dbReference type="Gene3D" id="2.60.120.260">
    <property type="entry name" value="Galactose-binding domain-like"/>
    <property type="match status" value="1"/>
</dbReference>
<evidence type="ECO:0000256" key="5">
    <source>
        <dbReference type="RuleBase" id="RU361154"/>
    </source>
</evidence>
<dbReference type="AlphaFoldDB" id="A0A9P8XT35"/>
<reference evidence="7" key="1">
    <citation type="journal article" date="2021" name="Nat. Commun.">
        <title>Genetic determinants of endophytism in the Arabidopsis root mycobiome.</title>
        <authorList>
            <person name="Mesny F."/>
            <person name="Miyauchi S."/>
            <person name="Thiergart T."/>
            <person name="Pickel B."/>
            <person name="Atanasova L."/>
            <person name="Karlsson M."/>
            <person name="Huettel B."/>
            <person name="Barry K.W."/>
            <person name="Haridas S."/>
            <person name="Chen C."/>
            <person name="Bauer D."/>
            <person name="Andreopoulos W."/>
            <person name="Pangilinan J."/>
            <person name="LaButti K."/>
            <person name="Riley R."/>
            <person name="Lipzen A."/>
            <person name="Clum A."/>
            <person name="Drula E."/>
            <person name="Henrissat B."/>
            <person name="Kohler A."/>
            <person name="Grigoriev I.V."/>
            <person name="Martin F.M."/>
            <person name="Hacquard S."/>
        </authorList>
    </citation>
    <scope>NUCLEOTIDE SEQUENCE</scope>
    <source>
        <strain evidence="7">MPI-CAGE-CH-0230</strain>
    </source>
</reference>
<evidence type="ECO:0000313" key="8">
    <source>
        <dbReference type="Proteomes" id="UP000756346"/>
    </source>
</evidence>
<protein>
    <recommendedName>
        <fullName evidence="4">Lactase</fullName>
    </recommendedName>
</protein>
<dbReference type="GO" id="GO:0004565">
    <property type="term" value="F:beta-galactosidase activity"/>
    <property type="evidence" value="ECO:0007669"/>
    <property type="project" value="InterPro"/>
</dbReference>
<evidence type="ECO:0000256" key="3">
    <source>
        <dbReference type="ARBA" id="ARBA00023295"/>
    </source>
</evidence>
<dbReference type="Gene3D" id="3.20.20.80">
    <property type="entry name" value="Glycosidases"/>
    <property type="match status" value="1"/>
</dbReference>